<accession>D7G4P7</accession>
<organism evidence="3 4">
    <name type="scientific">Ectocarpus siliculosus</name>
    <name type="common">Brown alga</name>
    <name type="synonym">Conferva siliculosa</name>
    <dbReference type="NCBI Taxonomy" id="2880"/>
    <lineage>
        <taxon>Eukaryota</taxon>
        <taxon>Sar</taxon>
        <taxon>Stramenopiles</taxon>
        <taxon>Ochrophyta</taxon>
        <taxon>PX clade</taxon>
        <taxon>Phaeophyceae</taxon>
        <taxon>Ectocarpales</taxon>
        <taxon>Ectocarpaceae</taxon>
        <taxon>Ectocarpus</taxon>
    </lineage>
</organism>
<evidence type="ECO:0000313" key="3">
    <source>
        <dbReference type="EMBL" id="CBJ33734.1"/>
    </source>
</evidence>
<sequence>MAGNIIRSNGLTTNRYNQLSHILGKRKDLRGRVQHQAYLYRVNADLRGTKIRPLPDPVVVGAEGDAAAPTSPRSKAERRRIVNRGQQVKTPRAGPPPDKKMLFAKSLREIEALRSRQRRRLMKEVGSNDLPSGLCRPEMGRIASPRIRKECQSFPVAAESIVKANGLEPEEFNRLSARSRANMLYRWQVLRCVRKLEKRGRA</sequence>
<dbReference type="InterPro" id="IPR025433">
    <property type="entry name" value="DUF4168"/>
</dbReference>
<name>D7G4P7_ECTSI</name>
<dbReference type="EMBL" id="FN649760">
    <property type="protein sequence ID" value="CBJ33734.1"/>
    <property type="molecule type" value="Genomic_DNA"/>
</dbReference>
<dbReference type="Proteomes" id="UP000002630">
    <property type="component" value="Unassembled WGS sequence"/>
</dbReference>
<dbReference type="Pfam" id="PF13767">
    <property type="entry name" value="DUF4168"/>
    <property type="match status" value="1"/>
</dbReference>
<evidence type="ECO:0000259" key="2">
    <source>
        <dbReference type="Pfam" id="PF13767"/>
    </source>
</evidence>
<gene>
    <name evidence="3" type="ORF">Esi_0577_0012</name>
</gene>
<dbReference type="AlphaFoldDB" id="D7G4P7"/>
<proteinExistence type="predicted"/>
<reference evidence="3 4" key="1">
    <citation type="journal article" date="2010" name="Nature">
        <title>The Ectocarpus genome and the independent evolution of multicellularity in brown algae.</title>
        <authorList>
            <person name="Cock J.M."/>
            <person name="Sterck L."/>
            <person name="Rouze P."/>
            <person name="Scornet D."/>
            <person name="Allen A.E."/>
            <person name="Amoutzias G."/>
            <person name="Anthouard V."/>
            <person name="Artiguenave F."/>
            <person name="Aury J.M."/>
            <person name="Badger J.H."/>
            <person name="Beszteri B."/>
            <person name="Billiau K."/>
            <person name="Bonnet E."/>
            <person name="Bothwell J.H."/>
            <person name="Bowler C."/>
            <person name="Boyen C."/>
            <person name="Brownlee C."/>
            <person name="Carrano C.J."/>
            <person name="Charrier B."/>
            <person name="Cho G.Y."/>
            <person name="Coelho S.M."/>
            <person name="Collen J."/>
            <person name="Corre E."/>
            <person name="Da Silva C."/>
            <person name="Delage L."/>
            <person name="Delaroque N."/>
            <person name="Dittami S.M."/>
            <person name="Doulbeau S."/>
            <person name="Elias M."/>
            <person name="Farnham G."/>
            <person name="Gachon C.M."/>
            <person name="Gschloessl B."/>
            <person name="Heesch S."/>
            <person name="Jabbari K."/>
            <person name="Jubin C."/>
            <person name="Kawai H."/>
            <person name="Kimura K."/>
            <person name="Kloareg B."/>
            <person name="Kupper F.C."/>
            <person name="Lang D."/>
            <person name="Le Bail A."/>
            <person name="Leblanc C."/>
            <person name="Lerouge P."/>
            <person name="Lohr M."/>
            <person name="Lopez P.J."/>
            <person name="Martens C."/>
            <person name="Maumus F."/>
            <person name="Michel G."/>
            <person name="Miranda-Saavedra D."/>
            <person name="Morales J."/>
            <person name="Moreau H."/>
            <person name="Motomura T."/>
            <person name="Nagasato C."/>
            <person name="Napoli C.A."/>
            <person name="Nelson D.R."/>
            <person name="Nyvall-Collen P."/>
            <person name="Peters A.F."/>
            <person name="Pommier C."/>
            <person name="Potin P."/>
            <person name="Poulain J."/>
            <person name="Quesneville H."/>
            <person name="Read B."/>
            <person name="Rensing S.A."/>
            <person name="Ritter A."/>
            <person name="Rousvoal S."/>
            <person name="Samanta M."/>
            <person name="Samson G."/>
            <person name="Schroeder D.C."/>
            <person name="Segurens B."/>
            <person name="Strittmatter M."/>
            <person name="Tonon T."/>
            <person name="Tregear J.W."/>
            <person name="Valentin K."/>
            <person name="von Dassow P."/>
            <person name="Yamagishi T."/>
            <person name="Van de Peer Y."/>
            <person name="Wincker P."/>
        </authorList>
    </citation>
    <scope>NUCLEOTIDE SEQUENCE [LARGE SCALE GENOMIC DNA]</scope>
    <source>
        <strain evidence="4">Ec32 / CCAP1310/4</strain>
    </source>
</reference>
<dbReference type="eggNOG" id="ENOG502S9ES">
    <property type="taxonomic scope" value="Eukaryota"/>
</dbReference>
<feature type="domain" description="DUF4168" evidence="2">
    <location>
        <begin position="103"/>
        <end position="186"/>
    </location>
</feature>
<evidence type="ECO:0000313" key="4">
    <source>
        <dbReference type="Proteomes" id="UP000002630"/>
    </source>
</evidence>
<dbReference type="OrthoDB" id="41889at2759"/>
<evidence type="ECO:0000256" key="1">
    <source>
        <dbReference type="SAM" id="MobiDB-lite"/>
    </source>
</evidence>
<keyword evidence="4" id="KW-1185">Reference proteome</keyword>
<dbReference type="InParanoid" id="D7G4P7"/>
<protein>
    <recommendedName>
        <fullName evidence="2">DUF4168 domain-containing protein</fullName>
    </recommendedName>
</protein>
<feature type="region of interest" description="Disordered" evidence="1">
    <location>
        <begin position="60"/>
        <end position="99"/>
    </location>
</feature>